<dbReference type="SUPFAM" id="SSF47473">
    <property type="entry name" value="EF-hand"/>
    <property type="match status" value="2"/>
</dbReference>
<dbReference type="Gene3D" id="1.10.238.10">
    <property type="entry name" value="EF-hand"/>
    <property type="match status" value="4"/>
</dbReference>
<dbReference type="InterPro" id="IPR002048">
    <property type="entry name" value="EF_hand_dom"/>
</dbReference>
<gene>
    <name evidence="6" type="ORF">EGYM00392_LOCUS38874</name>
</gene>
<evidence type="ECO:0000256" key="4">
    <source>
        <dbReference type="SAM" id="MobiDB-lite"/>
    </source>
</evidence>
<evidence type="ECO:0000313" key="6">
    <source>
        <dbReference type="EMBL" id="CAD9027739.1"/>
    </source>
</evidence>
<feature type="domain" description="EF-hand" evidence="5">
    <location>
        <begin position="583"/>
        <end position="618"/>
    </location>
</feature>
<feature type="domain" description="EF-hand" evidence="5">
    <location>
        <begin position="183"/>
        <end position="218"/>
    </location>
</feature>
<name>A0A7S1NLK1_9EUGL</name>
<protein>
    <recommendedName>
        <fullName evidence="5">EF-hand domain-containing protein</fullName>
    </recommendedName>
</protein>
<accession>A0A7S1NLK1</accession>
<organism evidence="6">
    <name type="scientific">Eutreptiella gymnastica</name>
    <dbReference type="NCBI Taxonomy" id="73025"/>
    <lineage>
        <taxon>Eukaryota</taxon>
        <taxon>Discoba</taxon>
        <taxon>Euglenozoa</taxon>
        <taxon>Euglenida</taxon>
        <taxon>Spirocuta</taxon>
        <taxon>Euglenophyceae</taxon>
        <taxon>Eutreptiales</taxon>
        <taxon>Eutreptiaceae</taxon>
        <taxon>Eutreptiella</taxon>
    </lineage>
</organism>
<feature type="domain" description="EF-hand" evidence="5">
    <location>
        <begin position="219"/>
        <end position="254"/>
    </location>
</feature>
<feature type="region of interest" description="Disordered" evidence="4">
    <location>
        <begin position="966"/>
        <end position="987"/>
    </location>
</feature>
<evidence type="ECO:0000256" key="3">
    <source>
        <dbReference type="ARBA" id="ARBA00022837"/>
    </source>
</evidence>
<evidence type="ECO:0000256" key="2">
    <source>
        <dbReference type="ARBA" id="ARBA00022737"/>
    </source>
</evidence>
<evidence type="ECO:0000256" key="1">
    <source>
        <dbReference type="ARBA" id="ARBA00022723"/>
    </source>
</evidence>
<dbReference type="Pfam" id="PF13499">
    <property type="entry name" value="EF-hand_7"/>
    <property type="match status" value="2"/>
</dbReference>
<dbReference type="SMART" id="SM00054">
    <property type="entry name" value="EFh"/>
    <property type="match status" value="6"/>
</dbReference>
<dbReference type="GO" id="GO:0005509">
    <property type="term" value="F:calcium ion binding"/>
    <property type="evidence" value="ECO:0007669"/>
    <property type="project" value="InterPro"/>
</dbReference>
<sequence length="987" mass="111165">MASPEPRAIRNSHGLDADPFTEYGTTKSTTHDLKFPITKAYAKKPLESGFTMNMPMRDVVEKQPLEHTTTSHSLHCVDSSHVGGEMDPKQVNIDDLQGFSVDLMTAFVNEKDRLRKNIATGYVRNNHETGLKSDGVYMSSTYQEDYPRFGVPHQIPDDGGCNETGVPSVDRLLTLIKERLGQNGFRNVAVMFRQIDSDGNSKLSKQELIRGLSKYQIHLSPTEANALMAYLDQDHSGHISLSEFLILSRPKLNERRKNLVRQAYQTLDENNDGIVTLRDIAEKYDSSGHPNVMKGTACARAVHLEFIQSWDRDGKCYVTFEDFCDYYEDLGACISNDDYFELMVRNAWHLSGGEGWCENTTCRRVLVTYMGDKKQTVEEVKNDLGIGPKDFEKMRENLMAQGITNIKQLSLSDGSYRTFSAKDDEAAQLRKNRGLERTIGMGRWLERGALGAGPRGGIGVVFLNNDGWQPESEYSEAFAGAGDMPSAGQFKLLGNPVIDKVRKKLFSRGGQSMRGLTLSIRVMDENKNGELSKEEMKKGLQRYGLELTDHELMEVLNFFDRDNSGSISITEFLRGLRGPMVNRRKDLVKQAYALLDTNSDGEATINEIGKLYDVSQHPQVLDGSKFPNEVLSSFIEAWDKDGDDNVTFEEFLDYYEDISCEIGNDTYFELMIRNTWHLSGGEGQGANTSCRRVLVTHADGRQTVEEIKNDLGIGPKDMEKMMDNLAKQGITNIKAIALSDGTTREFTSKDQRPMIKSRRLKQTTKPKNSFVPKYKDRVDAPLQFGDEELVTKKNKMTAMKEQIMKTRDPVGWMDRENDDVYQTTSAAMYKSAAAAAKQLSEQEPLEFMGGLDDVFKKLVDSCIPDKDPEKALRSLSSPCRTGYGQQYHADPKWRQIREEPPAPFTNPIKLNSRQARRSKVSQKLQYEGEVRVTMAASEQKDQMRIPPPSNVTLTKSNGALRDCGIQGKVFPSFPRRPSRTRKLHGAT</sequence>
<feature type="domain" description="EF-hand" evidence="5">
    <location>
        <begin position="298"/>
        <end position="333"/>
    </location>
</feature>
<feature type="compositionally biased region" description="Basic residues" evidence="4">
    <location>
        <begin position="976"/>
        <end position="987"/>
    </location>
</feature>
<dbReference type="PROSITE" id="PS50222">
    <property type="entry name" value="EF_HAND_2"/>
    <property type="match status" value="8"/>
</dbReference>
<proteinExistence type="predicted"/>
<feature type="domain" description="EF-hand" evidence="5">
    <location>
        <begin position="255"/>
        <end position="290"/>
    </location>
</feature>
<feature type="domain" description="EF-hand" evidence="5">
    <location>
        <begin position="626"/>
        <end position="661"/>
    </location>
</feature>
<dbReference type="PROSITE" id="PS00018">
    <property type="entry name" value="EF_HAND_1"/>
    <property type="match status" value="5"/>
</dbReference>
<dbReference type="PANTHER" id="PTHR34524:SF6">
    <property type="entry name" value="CALCYPHOSINE LIKE"/>
    <property type="match status" value="1"/>
</dbReference>
<dbReference type="CDD" id="cd00051">
    <property type="entry name" value="EFh"/>
    <property type="match status" value="2"/>
</dbReference>
<dbReference type="InterPro" id="IPR051581">
    <property type="entry name" value="Ca-bind"/>
</dbReference>
<feature type="region of interest" description="Disordered" evidence="4">
    <location>
        <begin position="937"/>
        <end position="956"/>
    </location>
</feature>
<feature type="region of interest" description="Disordered" evidence="4">
    <location>
        <begin position="1"/>
        <end position="28"/>
    </location>
</feature>
<reference evidence="6" key="1">
    <citation type="submission" date="2021-01" db="EMBL/GenBank/DDBJ databases">
        <authorList>
            <person name="Corre E."/>
            <person name="Pelletier E."/>
            <person name="Niang G."/>
            <person name="Scheremetjew M."/>
            <person name="Finn R."/>
            <person name="Kale V."/>
            <person name="Holt S."/>
            <person name="Cochrane G."/>
            <person name="Meng A."/>
            <person name="Brown T."/>
            <person name="Cohen L."/>
        </authorList>
    </citation>
    <scope>NUCLEOTIDE SEQUENCE</scope>
    <source>
        <strain evidence="6">NIES-381</strain>
    </source>
</reference>
<evidence type="ECO:0000259" key="5">
    <source>
        <dbReference type="PROSITE" id="PS50222"/>
    </source>
</evidence>
<keyword evidence="3" id="KW-0106">Calcium</keyword>
<dbReference type="AlphaFoldDB" id="A0A7S1NLK1"/>
<dbReference type="InterPro" id="IPR018247">
    <property type="entry name" value="EF_Hand_1_Ca_BS"/>
</dbReference>
<feature type="domain" description="EF-hand" evidence="5">
    <location>
        <begin position="547"/>
        <end position="582"/>
    </location>
</feature>
<feature type="domain" description="EF-hand" evidence="5">
    <location>
        <begin position="511"/>
        <end position="546"/>
    </location>
</feature>
<keyword evidence="1" id="KW-0479">Metal-binding</keyword>
<keyword evidence="2" id="KW-0677">Repeat</keyword>
<dbReference type="InterPro" id="IPR011992">
    <property type="entry name" value="EF-hand-dom_pair"/>
</dbReference>
<dbReference type="EMBL" id="HBGA01104678">
    <property type="protein sequence ID" value="CAD9027739.1"/>
    <property type="molecule type" value="Transcribed_RNA"/>
</dbReference>
<dbReference type="PANTHER" id="PTHR34524">
    <property type="entry name" value="CALCYPHOSIN"/>
    <property type="match status" value="1"/>
</dbReference>